<dbReference type="Proteomes" id="UP000217979">
    <property type="component" value="Chromosome"/>
</dbReference>
<dbReference type="AlphaFoldDB" id="A0A291E3I2"/>
<keyword evidence="1" id="KW-0812">Transmembrane</keyword>
<evidence type="ECO:0000256" key="1">
    <source>
        <dbReference type="SAM" id="Phobius"/>
    </source>
</evidence>
<keyword evidence="1" id="KW-1133">Transmembrane helix</keyword>
<protein>
    <submittedName>
        <fullName evidence="2">Uncharacterized protein</fullName>
    </submittedName>
</protein>
<gene>
    <name evidence="2" type="ORF">CO704_21475</name>
</gene>
<keyword evidence="1" id="KW-0472">Membrane</keyword>
<proteinExistence type="predicted"/>
<accession>A0A291E3I2</accession>
<feature type="transmembrane region" description="Helical" evidence="1">
    <location>
        <begin position="20"/>
        <end position="37"/>
    </location>
</feature>
<dbReference type="EMBL" id="CP023525">
    <property type="protein sequence ID" value="ATF94482.1"/>
    <property type="molecule type" value="Genomic_DNA"/>
</dbReference>
<evidence type="ECO:0000313" key="3">
    <source>
        <dbReference type="Proteomes" id="UP000217979"/>
    </source>
</evidence>
<evidence type="ECO:0000313" key="2">
    <source>
        <dbReference type="EMBL" id="ATF94482.1"/>
    </source>
</evidence>
<name>A0A291E3I2_9ENTR</name>
<organism evidence="2 3">
    <name type="scientific">Cedecea neteri</name>
    <dbReference type="NCBI Taxonomy" id="158822"/>
    <lineage>
        <taxon>Bacteria</taxon>
        <taxon>Pseudomonadati</taxon>
        <taxon>Pseudomonadota</taxon>
        <taxon>Gammaproteobacteria</taxon>
        <taxon>Enterobacterales</taxon>
        <taxon>Enterobacteriaceae</taxon>
        <taxon>Cedecea</taxon>
    </lineage>
</organism>
<sequence length="60" mass="6783">MLIFQAGAKTGDQDLSQVSNIILAILRFLRILAFFVFRRAAYSAQCGGWRTIFPLLLHGR</sequence>
<reference evidence="2 3" key="1">
    <citation type="submission" date="2017-09" db="EMBL/GenBank/DDBJ databases">
        <title>FDA dAtabase for Regulatory Grade micrObial Sequences (FDA-ARGOS): Supporting development and validation of Infectious Disease Dx tests.</title>
        <authorList>
            <person name="Minogue T."/>
            <person name="Wolcott M."/>
            <person name="Wasieloski L."/>
            <person name="Aguilar W."/>
            <person name="Moore D."/>
            <person name="Tallon L."/>
            <person name="Sadzewicz L."/>
            <person name="Ott S."/>
            <person name="Zhao X."/>
            <person name="Nagaraj S."/>
            <person name="Vavikolanu K."/>
            <person name="Aluvathingal J."/>
            <person name="Nadendla S."/>
            <person name="Sichtig H."/>
        </authorList>
    </citation>
    <scope>NUCLEOTIDE SEQUENCE [LARGE SCALE GENOMIC DNA]</scope>
    <source>
        <strain evidence="2 3">FDAARGOS_392</strain>
    </source>
</reference>